<reference evidence="2" key="1">
    <citation type="submission" date="2011-06" db="EMBL/GenBank/DDBJ databases">
        <title>The complete genome of chromosome of Runella slithyformis DSM 19594.</title>
        <authorList>
            <consortium name="US DOE Joint Genome Institute (JGI-PGF)"/>
            <person name="Lucas S."/>
            <person name="Han J."/>
            <person name="Lapidus A."/>
            <person name="Bruce D."/>
            <person name="Goodwin L."/>
            <person name="Pitluck S."/>
            <person name="Peters L."/>
            <person name="Kyrpides N."/>
            <person name="Mavromatis K."/>
            <person name="Ivanova N."/>
            <person name="Ovchinnikova G."/>
            <person name="Zhang X."/>
            <person name="Misra M."/>
            <person name="Detter J.C."/>
            <person name="Tapia R."/>
            <person name="Han C."/>
            <person name="Land M."/>
            <person name="Hauser L."/>
            <person name="Markowitz V."/>
            <person name="Cheng J.-F."/>
            <person name="Hugenholtz P."/>
            <person name="Woyke T."/>
            <person name="Wu D."/>
            <person name="Tindall B."/>
            <person name="Faehrich R."/>
            <person name="Brambilla E."/>
            <person name="Klenk H.-P."/>
            <person name="Eisen J.A."/>
        </authorList>
    </citation>
    <scope>NUCLEOTIDE SEQUENCE [LARGE SCALE GENOMIC DNA]</scope>
    <source>
        <strain evidence="2">ATCC 29530 / DSM 19594 / LMG 11500 / NCIMB 11436 / LSU 4</strain>
    </source>
</reference>
<dbReference type="AlphaFoldDB" id="A0A7U4E6N2"/>
<dbReference type="Gene3D" id="3.10.450.360">
    <property type="match status" value="1"/>
</dbReference>
<dbReference type="SUPFAM" id="SSF160574">
    <property type="entry name" value="BT0923-like"/>
    <property type="match status" value="1"/>
</dbReference>
<evidence type="ECO:0000313" key="2">
    <source>
        <dbReference type="Proteomes" id="UP000000493"/>
    </source>
</evidence>
<dbReference type="RefSeq" id="WP_013929085.1">
    <property type="nucleotide sequence ID" value="NC_015703.1"/>
</dbReference>
<accession>A0A7U4E6N2</accession>
<dbReference type="PROSITE" id="PS51257">
    <property type="entry name" value="PROKAR_LIPOPROTEIN"/>
    <property type="match status" value="1"/>
</dbReference>
<dbReference type="EMBL" id="CP002859">
    <property type="protein sequence ID" value="AEI49781.1"/>
    <property type="molecule type" value="Genomic_DNA"/>
</dbReference>
<proteinExistence type="predicted"/>
<keyword evidence="2" id="KW-1185">Reference proteome</keyword>
<reference evidence="1 2" key="2">
    <citation type="journal article" date="2012" name="Stand. Genomic Sci.">
        <title>Complete genome sequence of the aquatic bacterium Runella slithyformis type strain (LSU 4(T)).</title>
        <authorList>
            <person name="Copeland A."/>
            <person name="Zhang X."/>
            <person name="Misra M."/>
            <person name="Lapidus A."/>
            <person name="Nolan M."/>
            <person name="Lucas S."/>
            <person name="Deshpande S."/>
            <person name="Cheng J.F."/>
            <person name="Tapia R."/>
            <person name="Goodwin L.A."/>
            <person name="Pitluck S."/>
            <person name="Liolios K."/>
            <person name="Pagani I."/>
            <person name="Ivanova N."/>
            <person name="Mikhailova N."/>
            <person name="Pati A."/>
            <person name="Chen A."/>
            <person name="Palaniappan K."/>
            <person name="Land M."/>
            <person name="Hauser L."/>
            <person name="Pan C."/>
            <person name="Jeffries C.D."/>
            <person name="Detter J.C."/>
            <person name="Brambilla E.M."/>
            <person name="Rohde M."/>
            <person name="Djao O.D."/>
            <person name="Goker M."/>
            <person name="Sikorski J."/>
            <person name="Tindall B.J."/>
            <person name="Woyke T."/>
            <person name="Bristow J."/>
            <person name="Eisen J.A."/>
            <person name="Markowitz V."/>
            <person name="Hugenholtz P."/>
            <person name="Kyrpides N.C."/>
            <person name="Klenk H.P."/>
            <person name="Mavromatis K."/>
        </authorList>
    </citation>
    <scope>NUCLEOTIDE SEQUENCE [LARGE SCALE GENOMIC DNA]</scope>
    <source>
        <strain evidence="2">ATCC 29530 / DSM 19594 / LMG 11500 / NCIMB 11436 / LSU 4</strain>
    </source>
</reference>
<evidence type="ECO:0000313" key="1">
    <source>
        <dbReference type="EMBL" id="AEI49781.1"/>
    </source>
</evidence>
<sequence>MKKHILIVALIALSFQSCKSEVSYDQLPQNVKKNFTANIPDAKDVKWEENADYYFAHFTENGEKGIALFYKADGNWVETEKALSLNDLTPLQKESLIKRGQIRQLKELKKNDSTDVIKVEVSK</sequence>
<dbReference type="KEGG" id="rsi:Runsl_3415"/>
<dbReference type="Proteomes" id="UP000000493">
    <property type="component" value="Chromosome"/>
</dbReference>
<protein>
    <submittedName>
        <fullName evidence="1">Uncharacterized protein</fullName>
    </submittedName>
</protein>
<name>A0A7U4E6N2_RUNSL</name>
<organism evidence="1 2">
    <name type="scientific">Runella slithyformis (strain ATCC 29530 / DSM 19594 / LMG 11500 / NCIMB 11436 / LSU 4)</name>
    <dbReference type="NCBI Taxonomy" id="761193"/>
    <lineage>
        <taxon>Bacteria</taxon>
        <taxon>Pseudomonadati</taxon>
        <taxon>Bacteroidota</taxon>
        <taxon>Cytophagia</taxon>
        <taxon>Cytophagales</taxon>
        <taxon>Spirosomataceae</taxon>
        <taxon>Runella</taxon>
    </lineage>
</organism>
<gene>
    <name evidence="1" type="ordered locus">Runsl_3415</name>
</gene>